<name>A0A8H8Z2H8_9PROT</name>
<accession>A0A8H8Z2H8</accession>
<gene>
    <name evidence="1" type="ORF">NMYAN_30124</name>
</gene>
<sequence length="53" mass="6045">MPTSIYEVFTSKNSMLSTMSPNQSYVLPFFQEKEGHETINHAAGRIVVRVRQS</sequence>
<dbReference type="EMBL" id="CAJNAP010000023">
    <property type="protein sequence ID" value="CAE6509153.1"/>
    <property type="molecule type" value="Genomic_DNA"/>
</dbReference>
<dbReference type="Proteomes" id="UP000601736">
    <property type="component" value="Unassembled WGS sequence"/>
</dbReference>
<evidence type="ECO:0000313" key="1">
    <source>
        <dbReference type="EMBL" id="CAE6509153.1"/>
    </source>
</evidence>
<proteinExistence type="predicted"/>
<comment type="caution">
    <text evidence="1">The sequence shown here is derived from an EMBL/GenBank/DDBJ whole genome shotgun (WGS) entry which is preliminary data.</text>
</comment>
<reference evidence="1" key="1">
    <citation type="submission" date="2021-02" db="EMBL/GenBank/DDBJ databases">
        <authorList>
            <person name="Han P."/>
        </authorList>
    </citation>
    <scope>NUCLEOTIDE SEQUENCE</scope>
    <source>
        <strain evidence="1">Nitrosomonas nitrosa 18-3D</strain>
    </source>
</reference>
<dbReference type="AlphaFoldDB" id="A0A8H8Z2H8"/>
<protein>
    <submittedName>
        <fullName evidence="1">Uncharacterized protein</fullName>
    </submittedName>
</protein>
<evidence type="ECO:0000313" key="2">
    <source>
        <dbReference type="Proteomes" id="UP000601736"/>
    </source>
</evidence>
<organism evidence="1 2">
    <name type="scientific">Nitrosomonas nitrosa</name>
    <dbReference type="NCBI Taxonomy" id="52442"/>
    <lineage>
        <taxon>Bacteria</taxon>
        <taxon>Pseudomonadati</taxon>
        <taxon>Pseudomonadota</taxon>
        <taxon>Betaproteobacteria</taxon>
        <taxon>Nitrosomonadales</taxon>
        <taxon>Nitrosomonadaceae</taxon>
        <taxon>Nitrosomonas</taxon>
    </lineage>
</organism>